<feature type="transmembrane region" description="Helical" evidence="1">
    <location>
        <begin position="110"/>
        <end position="131"/>
    </location>
</feature>
<feature type="transmembrane region" description="Helical" evidence="1">
    <location>
        <begin position="41"/>
        <end position="59"/>
    </location>
</feature>
<dbReference type="OrthoDB" id="3238162at2"/>
<reference evidence="2 3" key="1">
    <citation type="submission" date="2017-10" db="EMBL/GenBank/DDBJ databases">
        <title>Bifidobacterium xylocopum sp. nov. and Bifidobacterium aemilianum sp. nov., from the carpenter bee (Xylocopa violacea) digestive tract.</title>
        <authorList>
            <person name="Alberoni D."/>
            <person name="Baffoni L."/>
            <person name="Di Gioia D."/>
            <person name="Gaggia F."/>
            <person name="Biavati B."/>
        </authorList>
    </citation>
    <scope>NUCLEOTIDE SEQUENCE [LARGE SCALE GENOMIC DNA]</scope>
    <source>
        <strain evidence="2 3">XV2</strain>
    </source>
</reference>
<evidence type="ECO:0000313" key="3">
    <source>
        <dbReference type="Proteomes" id="UP000252345"/>
    </source>
</evidence>
<sequence>MRQPHASPVRRARLYPATLLLGALSGLIGTLAHRAGAAGPIPYGLVIAFAMLIVSAWWSRSAAGPVGLGLHLIGSSSLLWLLMGRGPGGDVLIPIGSPAFTGFFDRRAGMIWLIGSLLAQLAVLAIPRSWLSGPGGSPGRPA</sequence>
<feature type="transmembrane region" description="Helical" evidence="1">
    <location>
        <begin position="66"/>
        <end position="83"/>
    </location>
</feature>
<dbReference type="Proteomes" id="UP000252345">
    <property type="component" value="Unassembled WGS sequence"/>
</dbReference>
<keyword evidence="1" id="KW-0812">Transmembrane</keyword>
<keyword evidence="3" id="KW-1185">Reference proteome</keyword>
<dbReference type="EMBL" id="PDCH01000022">
    <property type="protein sequence ID" value="RBP98772.1"/>
    <property type="molecule type" value="Genomic_DNA"/>
</dbReference>
<gene>
    <name evidence="2" type="ORF">CRD59_07260</name>
</gene>
<proteinExistence type="predicted"/>
<name>A0A366KC04_9BIFI</name>
<dbReference type="AlphaFoldDB" id="A0A366KC04"/>
<keyword evidence="1" id="KW-1133">Transmembrane helix</keyword>
<accession>A0A366KC04</accession>
<dbReference type="RefSeq" id="WP_113854021.1">
    <property type="nucleotide sequence ID" value="NZ_PDCH01000022.1"/>
</dbReference>
<protein>
    <submittedName>
        <fullName evidence="2">Alcohol dehydrogenase</fullName>
    </submittedName>
</protein>
<keyword evidence="1" id="KW-0472">Membrane</keyword>
<evidence type="ECO:0000313" key="2">
    <source>
        <dbReference type="EMBL" id="RBP98772.1"/>
    </source>
</evidence>
<evidence type="ECO:0000256" key="1">
    <source>
        <dbReference type="SAM" id="Phobius"/>
    </source>
</evidence>
<comment type="caution">
    <text evidence="2">The sequence shown here is derived from an EMBL/GenBank/DDBJ whole genome shotgun (WGS) entry which is preliminary data.</text>
</comment>
<organism evidence="2 3">
    <name type="scientific">Bifidobacterium xylocopae</name>
    <dbReference type="NCBI Taxonomy" id="2493119"/>
    <lineage>
        <taxon>Bacteria</taxon>
        <taxon>Bacillati</taxon>
        <taxon>Actinomycetota</taxon>
        <taxon>Actinomycetes</taxon>
        <taxon>Bifidobacteriales</taxon>
        <taxon>Bifidobacteriaceae</taxon>
        <taxon>Bifidobacterium</taxon>
    </lineage>
</organism>
<feature type="transmembrane region" description="Helical" evidence="1">
    <location>
        <begin position="12"/>
        <end position="35"/>
    </location>
</feature>